<dbReference type="PROSITE" id="PS50059">
    <property type="entry name" value="FKBP_PPIASE"/>
    <property type="match status" value="1"/>
</dbReference>
<keyword evidence="4" id="KW-0689">Ribosomal protein</keyword>
<dbReference type="EMBL" id="CM017874">
    <property type="protein sequence ID" value="KAG1334270.1"/>
    <property type="molecule type" value="Genomic_DNA"/>
</dbReference>
<feature type="compositionally biased region" description="Basic and acidic residues" evidence="9">
    <location>
        <begin position="327"/>
        <end position="336"/>
    </location>
</feature>
<keyword evidence="7" id="KW-0687">Ribonucleoprotein</keyword>
<feature type="compositionally biased region" description="Low complexity" evidence="9">
    <location>
        <begin position="496"/>
        <end position="511"/>
    </location>
</feature>
<dbReference type="Proteomes" id="UP000797356">
    <property type="component" value="Chromosome 3"/>
</dbReference>
<feature type="compositionally biased region" description="Low complexity" evidence="9">
    <location>
        <begin position="398"/>
        <end position="411"/>
    </location>
</feature>
<dbReference type="GO" id="GO:1990904">
    <property type="term" value="C:ribonucleoprotein complex"/>
    <property type="evidence" value="ECO:0007669"/>
    <property type="project" value="UniProtKB-KW"/>
</dbReference>
<evidence type="ECO:0000256" key="4">
    <source>
        <dbReference type="ARBA" id="ARBA00022980"/>
    </source>
</evidence>
<dbReference type="PANTHER" id="PTHR43811">
    <property type="entry name" value="FKBP-TYPE PEPTIDYL-PROLYL CIS-TRANS ISOMERASE FKPA"/>
    <property type="match status" value="1"/>
</dbReference>
<evidence type="ECO:0000256" key="3">
    <source>
        <dbReference type="ARBA" id="ARBA00013194"/>
    </source>
</evidence>
<dbReference type="Pfam" id="PF17800">
    <property type="entry name" value="NPL"/>
    <property type="match status" value="1"/>
</dbReference>
<dbReference type="FunFam" id="3.10.50.40:FF:000006">
    <property type="entry name" value="Peptidyl-prolyl cis-trans isomerase"/>
    <property type="match status" value="1"/>
</dbReference>
<comment type="similarity">
    <text evidence="2">Belongs to the universal ribosomal protein uS3 family.</text>
</comment>
<feature type="region of interest" description="Disordered" evidence="9">
    <location>
        <begin position="315"/>
        <end position="543"/>
    </location>
</feature>
<dbReference type="SUPFAM" id="SSF54821">
    <property type="entry name" value="Ribosomal protein S3 C-terminal domain"/>
    <property type="match status" value="1"/>
</dbReference>
<comment type="caution">
    <text evidence="11">The sequence shown here is derived from an EMBL/GenBank/DDBJ whole genome shotgun (WGS) entry which is preliminary data.</text>
</comment>
<dbReference type="OrthoDB" id="1902587at2759"/>
<evidence type="ECO:0000256" key="1">
    <source>
        <dbReference type="ARBA" id="ARBA00000971"/>
    </source>
</evidence>
<dbReference type="SUPFAM" id="SSF54534">
    <property type="entry name" value="FKBP-like"/>
    <property type="match status" value="1"/>
</dbReference>
<dbReference type="Gene3D" id="3.10.50.40">
    <property type="match status" value="1"/>
</dbReference>
<organism evidence="11 12">
    <name type="scientific">Cocos nucifera</name>
    <name type="common">Coconut palm</name>
    <dbReference type="NCBI Taxonomy" id="13894"/>
    <lineage>
        <taxon>Eukaryota</taxon>
        <taxon>Viridiplantae</taxon>
        <taxon>Streptophyta</taxon>
        <taxon>Embryophyta</taxon>
        <taxon>Tracheophyta</taxon>
        <taxon>Spermatophyta</taxon>
        <taxon>Magnoliopsida</taxon>
        <taxon>Liliopsida</taxon>
        <taxon>Arecaceae</taxon>
        <taxon>Arecoideae</taxon>
        <taxon>Cocoseae</taxon>
        <taxon>Attaleinae</taxon>
        <taxon>Cocos</taxon>
    </lineage>
</organism>
<evidence type="ECO:0000256" key="7">
    <source>
        <dbReference type="ARBA" id="ARBA00023274"/>
    </source>
</evidence>
<sequence length="661" mass="72701">MGGGVGFEEGGGCACYGVLRFIMESGAKGSEVIVSGMLTAQCAKSMKFKDGYMHGMLYHLILSVPYHIGLISYRHDNLEYMISSGKLVNEYIDSIVKHVLLRQATLGNGKGEKKSVLQCNVGNKSPILLCSLIPNVSETCHLELEFEEDEEVVFSVLGQMSVHLSGYYLSSNTHAAGDETDSYGEDIGEEDSDSYGIYDSEEDEYESDFIDDGDVEMFSPSPQRKSSGNLSSALSFTLNAHRQLVVKSNNSTVLESEDEDGFPIFFSLKKKSAAKNVEENEKPDHKIIADRKRKIDVINVPESAREIHQALEIDAENKKISKKKKNVKDQKPHENGSKSSDGEMLTIEQKNDEDATIVGEAKVETEEKDLATEAHVDVPESDGKLKKREKNRAKMGKTSETSTTDFSTEKTWGTDGDPSEAPNTEGVDQSHLVGPDEPSNDKASSSKKQKKKNKKKKVKDGVAQDGDDVQMENENIMQISLEDVGKTNENLVESQNKTSENNAETTANAAQEEAKKKKKKKSKNKDKDLNANHELPNLVEEEKKAGLSKMRTFANGLTIEELAMGKPDGKRASPGCKVSVNYIGKFKNGKIFDSNVGQKPFKFRLGIGQVIKGWDVGVNGMRVGDKRRLTIPPSMGYGEKGLGKIPGNSWLVFDVELVAVQ</sequence>
<dbReference type="EC" id="5.2.1.8" evidence="3 8"/>
<feature type="domain" description="PPIase FKBP-type" evidence="10">
    <location>
        <begin position="575"/>
        <end position="661"/>
    </location>
</feature>
<dbReference type="AlphaFoldDB" id="A0A8K0MYB4"/>
<dbReference type="Pfam" id="PF00254">
    <property type="entry name" value="FKBP_C"/>
    <property type="match status" value="1"/>
</dbReference>
<evidence type="ECO:0000256" key="9">
    <source>
        <dbReference type="SAM" id="MobiDB-lite"/>
    </source>
</evidence>
<name>A0A8K0MYB4_COCNU</name>
<keyword evidence="12" id="KW-1185">Reference proteome</keyword>
<dbReference type="Gene3D" id="2.60.120.340">
    <property type="entry name" value="Nucleoplasmin core domain"/>
    <property type="match status" value="1"/>
</dbReference>
<comment type="catalytic activity">
    <reaction evidence="1 8">
        <text>[protein]-peptidylproline (omega=180) = [protein]-peptidylproline (omega=0)</text>
        <dbReference type="Rhea" id="RHEA:16237"/>
        <dbReference type="Rhea" id="RHEA-COMP:10747"/>
        <dbReference type="Rhea" id="RHEA-COMP:10748"/>
        <dbReference type="ChEBI" id="CHEBI:83833"/>
        <dbReference type="ChEBI" id="CHEBI:83834"/>
        <dbReference type="EC" id="5.2.1.8"/>
    </reaction>
</comment>
<dbReference type="InterPro" id="IPR041232">
    <property type="entry name" value="NPL"/>
</dbReference>
<dbReference type="InterPro" id="IPR036419">
    <property type="entry name" value="Ribosomal_S3_C_sf"/>
</dbReference>
<evidence type="ECO:0000313" key="12">
    <source>
        <dbReference type="Proteomes" id="UP000797356"/>
    </source>
</evidence>
<dbReference type="InterPro" id="IPR001179">
    <property type="entry name" value="PPIase_FKBP_dom"/>
</dbReference>
<dbReference type="PANTHER" id="PTHR43811:SF19">
    <property type="entry name" value="39 KDA FK506-BINDING NUCLEAR PROTEIN"/>
    <property type="match status" value="1"/>
</dbReference>
<keyword evidence="5 8" id="KW-0697">Rotamase</keyword>
<feature type="compositionally biased region" description="Basic residues" evidence="9">
    <location>
        <begin position="445"/>
        <end position="458"/>
    </location>
</feature>
<dbReference type="Gene3D" id="3.30.1140.32">
    <property type="entry name" value="Ribosomal protein S3, C-terminal domain"/>
    <property type="match status" value="1"/>
</dbReference>
<reference evidence="11" key="1">
    <citation type="journal article" date="2017" name="Gigascience">
        <title>The genome draft of coconut (Cocos nucifera).</title>
        <authorList>
            <person name="Xiao Y."/>
            <person name="Xu P."/>
            <person name="Fan H."/>
            <person name="Baudouin L."/>
            <person name="Xia W."/>
            <person name="Bocs S."/>
            <person name="Xu J."/>
            <person name="Li Q."/>
            <person name="Guo A."/>
            <person name="Zhou L."/>
            <person name="Li J."/>
            <person name="Wu Y."/>
            <person name="Ma Z."/>
            <person name="Armero A."/>
            <person name="Issali A.E."/>
            <person name="Liu N."/>
            <person name="Peng M."/>
            <person name="Yang Y."/>
        </authorList>
    </citation>
    <scope>NUCLEOTIDE SEQUENCE</scope>
    <source>
        <tissue evidence="11">Spear leaf of Hainan Tall coconut</tissue>
    </source>
</reference>
<feature type="compositionally biased region" description="Basic and acidic residues" evidence="9">
    <location>
        <begin position="361"/>
        <end position="384"/>
    </location>
</feature>
<evidence type="ECO:0000256" key="2">
    <source>
        <dbReference type="ARBA" id="ARBA00010761"/>
    </source>
</evidence>
<dbReference type="InterPro" id="IPR046357">
    <property type="entry name" value="PPIase_dom_sf"/>
</dbReference>
<evidence type="ECO:0000256" key="5">
    <source>
        <dbReference type="ARBA" id="ARBA00023110"/>
    </source>
</evidence>
<keyword evidence="6 8" id="KW-0413">Isomerase</keyword>
<gene>
    <name evidence="11" type="ORF">COCNU_03G003890</name>
</gene>
<dbReference type="GO" id="GO:0005840">
    <property type="term" value="C:ribosome"/>
    <property type="evidence" value="ECO:0007669"/>
    <property type="project" value="UniProtKB-KW"/>
</dbReference>
<dbReference type="GO" id="GO:0003755">
    <property type="term" value="F:peptidyl-prolyl cis-trans isomerase activity"/>
    <property type="evidence" value="ECO:0007669"/>
    <property type="project" value="UniProtKB-KW"/>
</dbReference>
<protein>
    <recommendedName>
        <fullName evidence="3 8">peptidylprolyl isomerase</fullName>
        <ecNumber evidence="3 8">5.2.1.8</ecNumber>
    </recommendedName>
</protein>
<evidence type="ECO:0000313" key="11">
    <source>
        <dbReference type="EMBL" id="KAG1334270.1"/>
    </source>
</evidence>
<evidence type="ECO:0000259" key="10">
    <source>
        <dbReference type="PROSITE" id="PS50059"/>
    </source>
</evidence>
<proteinExistence type="inferred from homology"/>
<accession>A0A8K0MYB4</accession>
<reference evidence="11" key="2">
    <citation type="submission" date="2019-07" db="EMBL/GenBank/DDBJ databases">
        <authorList>
            <person name="Yang Y."/>
            <person name="Bocs S."/>
            <person name="Baudouin L."/>
        </authorList>
    </citation>
    <scope>NUCLEOTIDE SEQUENCE</scope>
    <source>
        <tissue evidence="11">Spear leaf of Hainan Tall coconut</tissue>
    </source>
</reference>
<evidence type="ECO:0000256" key="8">
    <source>
        <dbReference type="PROSITE-ProRule" id="PRU00277"/>
    </source>
</evidence>
<evidence type="ECO:0000256" key="6">
    <source>
        <dbReference type="ARBA" id="ARBA00023235"/>
    </source>
</evidence>
<feature type="compositionally biased region" description="Basic residues" evidence="9">
    <location>
        <begin position="385"/>
        <end position="395"/>
    </location>
</feature>